<protein>
    <submittedName>
        <fullName evidence="2">YbhB/YbcL family Raf kinase inhibitor-like protein</fullName>
    </submittedName>
</protein>
<dbReference type="InterPro" id="IPR008914">
    <property type="entry name" value="PEBP"/>
</dbReference>
<evidence type="ECO:0000313" key="2">
    <source>
        <dbReference type="EMBL" id="MBN1572113.1"/>
    </source>
</evidence>
<accession>A0A9D8KDF4</accession>
<dbReference type="Proteomes" id="UP000809273">
    <property type="component" value="Unassembled WGS sequence"/>
</dbReference>
<dbReference type="EMBL" id="JAFGIX010000012">
    <property type="protein sequence ID" value="MBN1572113.1"/>
    <property type="molecule type" value="Genomic_DNA"/>
</dbReference>
<dbReference type="Pfam" id="PF01161">
    <property type="entry name" value="PBP"/>
    <property type="match status" value="1"/>
</dbReference>
<dbReference type="InterPro" id="IPR005247">
    <property type="entry name" value="YbhB_YbcL/LppC-like"/>
</dbReference>
<dbReference type="PANTHER" id="PTHR30289">
    <property type="entry name" value="UNCHARACTERIZED PROTEIN YBCL-RELATED"/>
    <property type="match status" value="1"/>
</dbReference>
<organism evidence="2 3">
    <name type="scientific">Candidatus Zymogenus saltonus</name>
    <dbReference type="NCBI Taxonomy" id="2844893"/>
    <lineage>
        <taxon>Bacteria</taxon>
        <taxon>Deltaproteobacteria</taxon>
        <taxon>Candidatus Zymogenia</taxon>
        <taxon>Candidatus Zymogeniales</taxon>
        <taxon>Candidatus Zymogenaceae</taxon>
        <taxon>Candidatus Zymogenus</taxon>
    </lineage>
</organism>
<reference evidence="2" key="2">
    <citation type="submission" date="2021-01" db="EMBL/GenBank/DDBJ databases">
        <authorList>
            <person name="Hahn C.R."/>
            <person name="Youssef N.H."/>
            <person name="Elshahed M."/>
        </authorList>
    </citation>
    <scope>NUCLEOTIDE SEQUENCE</scope>
    <source>
        <strain evidence="2">Zod_Metabat.24</strain>
    </source>
</reference>
<name>A0A9D8KDF4_9DELT</name>
<dbReference type="Gene3D" id="3.90.280.10">
    <property type="entry name" value="PEBP-like"/>
    <property type="match status" value="1"/>
</dbReference>
<feature type="signal peptide" evidence="1">
    <location>
        <begin position="1"/>
        <end position="33"/>
    </location>
</feature>
<gene>
    <name evidence="2" type="ORF">JW984_02835</name>
</gene>
<feature type="chain" id="PRO_5039534700" evidence="1">
    <location>
        <begin position="34"/>
        <end position="184"/>
    </location>
</feature>
<keyword evidence="1" id="KW-0732">Signal</keyword>
<dbReference type="PANTHER" id="PTHR30289:SF1">
    <property type="entry name" value="PEBP (PHOSPHATIDYLETHANOLAMINE-BINDING PROTEIN) FAMILY PROTEIN"/>
    <property type="match status" value="1"/>
</dbReference>
<dbReference type="SUPFAM" id="SSF49777">
    <property type="entry name" value="PEBP-like"/>
    <property type="match status" value="1"/>
</dbReference>
<dbReference type="CDD" id="cd00865">
    <property type="entry name" value="PEBP_bact_arch"/>
    <property type="match status" value="1"/>
</dbReference>
<dbReference type="InterPro" id="IPR036610">
    <property type="entry name" value="PEBP-like_sf"/>
</dbReference>
<evidence type="ECO:0000256" key="1">
    <source>
        <dbReference type="SAM" id="SignalP"/>
    </source>
</evidence>
<sequence length="184" mass="19668">MKKEFIGGKRSLVVSAAALIAVALLVLSPSAFGQETGFVVTSPAFKEGAMIPGEYSCTGRNISPPLKWEGLPEGCVSIAIVMDDPDAPGGTWLHWLIWNIDPAPGEIPKALDAAAIGATVGKNSWRKAQYDGPCPPSGTHRYRFNVYALSEKVDLESGSGKRSLMKAIKDITLAEFTLTGRYSK</sequence>
<proteinExistence type="predicted"/>
<dbReference type="NCBIfam" id="TIGR00481">
    <property type="entry name" value="YbhB/YbcL family Raf kinase inhibitor-like protein"/>
    <property type="match status" value="1"/>
</dbReference>
<dbReference type="AlphaFoldDB" id="A0A9D8KDF4"/>
<comment type="caution">
    <text evidence="2">The sequence shown here is derived from an EMBL/GenBank/DDBJ whole genome shotgun (WGS) entry which is preliminary data.</text>
</comment>
<reference evidence="2" key="1">
    <citation type="journal article" date="2021" name="Environ. Microbiol.">
        <title>Genomic characterization of three novel Desulfobacterota classes expand the metabolic and phylogenetic diversity of the phylum.</title>
        <authorList>
            <person name="Murphy C.L."/>
            <person name="Biggerstaff J."/>
            <person name="Eichhorn A."/>
            <person name="Ewing E."/>
            <person name="Shahan R."/>
            <person name="Soriano D."/>
            <person name="Stewart S."/>
            <person name="VanMol K."/>
            <person name="Walker R."/>
            <person name="Walters P."/>
            <person name="Elshahed M.S."/>
            <person name="Youssef N.H."/>
        </authorList>
    </citation>
    <scope>NUCLEOTIDE SEQUENCE</scope>
    <source>
        <strain evidence="2">Zod_Metabat.24</strain>
    </source>
</reference>
<evidence type="ECO:0000313" key="3">
    <source>
        <dbReference type="Proteomes" id="UP000809273"/>
    </source>
</evidence>